<proteinExistence type="predicted"/>
<gene>
    <name evidence="2" type="ORF">AURDEDRAFT_174454</name>
</gene>
<reference evidence="3" key="1">
    <citation type="journal article" date="2012" name="Science">
        <title>The Paleozoic origin of enzymatic lignin decomposition reconstructed from 31 fungal genomes.</title>
        <authorList>
            <person name="Floudas D."/>
            <person name="Binder M."/>
            <person name="Riley R."/>
            <person name="Barry K."/>
            <person name="Blanchette R.A."/>
            <person name="Henrissat B."/>
            <person name="Martinez A.T."/>
            <person name="Otillar R."/>
            <person name="Spatafora J.W."/>
            <person name="Yadav J.S."/>
            <person name="Aerts A."/>
            <person name="Benoit I."/>
            <person name="Boyd A."/>
            <person name="Carlson A."/>
            <person name="Copeland A."/>
            <person name="Coutinho P.M."/>
            <person name="de Vries R.P."/>
            <person name="Ferreira P."/>
            <person name="Findley K."/>
            <person name="Foster B."/>
            <person name="Gaskell J."/>
            <person name="Glotzer D."/>
            <person name="Gorecki P."/>
            <person name="Heitman J."/>
            <person name="Hesse C."/>
            <person name="Hori C."/>
            <person name="Igarashi K."/>
            <person name="Jurgens J.A."/>
            <person name="Kallen N."/>
            <person name="Kersten P."/>
            <person name="Kohler A."/>
            <person name="Kuees U."/>
            <person name="Kumar T.K.A."/>
            <person name="Kuo A."/>
            <person name="LaButti K."/>
            <person name="Larrondo L.F."/>
            <person name="Lindquist E."/>
            <person name="Ling A."/>
            <person name="Lombard V."/>
            <person name="Lucas S."/>
            <person name="Lundell T."/>
            <person name="Martin R."/>
            <person name="McLaughlin D.J."/>
            <person name="Morgenstern I."/>
            <person name="Morin E."/>
            <person name="Murat C."/>
            <person name="Nagy L.G."/>
            <person name="Nolan M."/>
            <person name="Ohm R.A."/>
            <person name="Patyshakuliyeva A."/>
            <person name="Rokas A."/>
            <person name="Ruiz-Duenas F.J."/>
            <person name="Sabat G."/>
            <person name="Salamov A."/>
            <person name="Samejima M."/>
            <person name="Schmutz J."/>
            <person name="Slot J.C."/>
            <person name="St John F."/>
            <person name="Stenlid J."/>
            <person name="Sun H."/>
            <person name="Sun S."/>
            <person name="Syed K."/>
            <person name="Tsang A."/>
            <person name="Wiebenga A."/>
            <person name="Young D."/>
            <person name="Pisabarro A."/>
            <person name="Eastwood D.C."/>
            <person name="Martin F."/>
            <person name="Cullen D."/>
            <person name="Grigoriev I.V."/>
            <person name="Hibbett D.S."/>
        </authorList>
    </citation>
    <scope>NUCLEOTIDE SEQUENCE [LARGE SCALE GENOMIC DNA]</scope>
    <source>
        <strain evidence="3">TFB10046</strain>
    </source>
</reference>
<dbReference type="Gene3D" id="1.25.40.10">
    <property type="entry name" value="Tetratricopeptide repeat domain"/>
    <property type="match status" value="1"/>
</dbReference>
<dbReference type="SUPFAM" id="SSF48452">
    <property type="entry name" value="TPR-like"/>
    <property type="match status" value="1"/>
</dbReference>
<organism evidence="2 3">
    <name type="scientific">Auricularia subglabra (strain TFB-10046 / SS5)</name>
    <name type="common">White-rot fungus</name>
    <name type="synonym">Auricularia delicata (strain TFB10046)</name>
    <dbReference type="NCBI Taxonomy" id="717982"/>
    <lineage>
        <taxon>Eukaryota</taxon>
        <taxon>Fungi</taxon>
        <taxon>Dikarya</taxon>
        <taxon>Basidiomycota</taxon>
        <taxon>Agaricomycotina</taxon>
        <taxon>Agaricomycetes</taxon>
        <taxon>Auriculariales</taxon>
        <taxon>Auriculariaceae</taxon>
        <taxon>Auricularia</taxon>
    </lineage>
</organism>
<evidence type="ECO:0008006" key="4">
    <source>
        <dbReference type="Google" id="ProtNLM"/>
    </source>
</evidence>
<dbReference type="InParanoid" id="J0LG97"/>
<dbReference type="KEGG" id="adl:AURDEDRAFT_174454"/>
<dbReference type="AlphaFoldDB" id="J0LG97"/>
<feature type="compositionally biased region" description="Low complexity" evidence="1">
    <location>
        <begin position="11"/>
        <end position="28"/>
    </location>
</feature>
<evidence type="ECO:0000313" key="3">
    <source>
        <dbReference type="Proteomes" id="UP000006514"/>
    </source>
</evidence>
<dbReference type="InterPro" id="IPR011990">
    <property type="entry name" value="TPR-like_helical_dom_sf"/>
</dbReference>
<protein>
    <recommendedName>
        <fullName evidence="4">TPR-like protein</fullName>
    </recommendedName>
</protein>
<sequence length="142" mass="14828">MSKKKNKKSAAAKAAAAAAAAASTSSPAPATPSPATGPPQNGASSSSPPPPPSSSKSPTPEPEPEVDPATKAERLKEQGNQLFKQKKYQEAINLYSQAIGAFLLRYSLGAQAITAGWRVLGPCQVFFQRRARSTSFTPLRCS</sequence>
<name>J0LG97_AURST</name>
<accession>J0LG97</accession>
<feature type="region of interest" description="Disordered" evidence="1">
    <location>
        <begin position="1"/>
        <end position="81"/>
    </location>
</feature>
<evidence type="ECO:0000256" key="1">
    <source>
        <dbReference type="SAM" id="MobiDB-lite"/>
    </source>
</evidence>
<dbReference type="EMBL" id="JH687860">
    <property type="protein sequence ID" value="EJD36495.1"/>
    <property type="molecule type" value="Genomic_DNA"/>
</dbReference>
<dbReference type="OrthoDB" id="1724687at2759"/>
<dbReference type="Proteomes" id="UP000006514">
    <property type="component" value="Unassembled WGS sequence"/>
</dbReference>
<feature type="compositionally biased region" description="Basic and acidic residues" evidence="1">
    <location>
        <begin position="68"/>
        <end position="77"/>
    </location>
</feature>
<keyword evidence="3" id="KW-1185">Reference proteome</keyword>
<evidence type="ECO:0000313" key="2">
    <source>
        <dbReference type="EMBL" id="EJD36495.1"/>
    </source>
</evidence>
<feature type="compositionally biased region" description="Basic residues" evidence="1">
    <location>
        <begin position="1"/>
        <end position="10"/>
    </location>
</feature>